<comment type="caution">
    <text evidence="1">The sequence shown here is derived from an EMBL/GenBank/DDBJ whole genome shotgun (WGS) entry which is preliminary data.</text>
</comment>
<keyword evidence="2" id="KW-1185">Reference proteome</keyword>
<sequence>MKDQKKHEHRHVSSTNFNLLSSRSHTIFTLTIESSPCGDNCEGGANLIDLAGSESSEAETTDVRRKEGSYINKRNSIRILEERLEATNALNKQMWAEVQLDKRLHFDKDITVGLICSELLNLAEYNVHMAKLLDEGRNKAATEFAISLIQTLLINDSKVISTLHNFVDALAKLEARLGSPESLQQLVEVARNPAPNPATLFAVFLLFYLPIKAFLEHGIPDSPEMVVELIMQKVKLASLKELSLNAKWIL</sequence>
<accession>A0ACC0HZU4</accession>
<dbReference type="Proteomes" id="UP001060215">
    <property type="component" value="Chromosome 2"/>
</dbReference>
<name>A0ACC0HZU4_9ERIC</name>
<protein>
    <submittedName>
        <fullName evidence="1">Uncharacterized protein</fullName>
    </submittedName>
</protein>
<dbReference type="EMBL" id="CM045759">
    <property type="protein sequence ID" value="KAI8018547.1"/>
    <property type="molecule type" value="Genomic_DNA"/>
</dbReference>
<reference evidence="1 2" key="1">
    <citation type="journal article" date="2022" name="Plant J.">
        <title>Chromosome-level genome of Camellia lanceoleosa provides a valuable resource for understanding genome evolution and self-incompatibility.</title>
        <authorList>
            <person name="Gong W."/>
            <person name="Xiao S."/>
            <person name="Wang L."/>
            <person name="Liao Z."/>
            <person name="Chang Y."/>
            <person name="Mo W."/>
            <person name="Hu G."/>
            <person name="Li W."/>
            <person name="Zhao G."/>
            <person name="Zhu H."/>
            <person name="Hu X."/>
            <person name="Ji K."/>
            <person name="Xiang X."/>
            <person name="Song Q."/>
            <person name="Yuan D."/>
            <person name="Jin S."/>
            <person name="Zhang L."/>
        </authorList>
    </citation>
    <scope>NUCLEOTIDE SEQUENCE [LARGE SCALE GENOMIC DNA]</scope>
    <source>
        <strain evidence="1">SQ_2022a</strain>
    </source>
</reference>
<evidence type="ECO:0000313" key="1">
    <source>
        <dbReference type="EMBL" id="KAI8018547.1"/>
    </source>
</evidence>
<gene>
    <name evidence="1" type="ORF">LOK49_LG04G02888</name>
</gene>
<proteinExistence type="predicted"/>
<evidence type="ECO:0000313" key="2">
    <source>
        <dbReference type="Proteomes" id="UP001060215"/>
    </source>
</evidence>
<organism evidence="1 2">
    <name type="scientific">Camellia lanceoleosa</name>
    <dbReference type="NCBI Taxonomy" id="1840588"/>
    <lineage>
        <taxon>Eukaryota</taxon>
        <taxon>Viridiplantae</taxon>
        <taxon>Streptophyta</taxon>
        <taxon>Embryophyta</taxon>
        <taxon>Tracheophyta</taxon>
        <taxon>Spermatophyta</taxon>
        <taxon>Magnoliopsida</taxon>
        <taxon>eudicotyledons</taxon>
        <taxon>Gunneridae</taxon>
        <taxon>Pentapetalae</taxon>
        <taxon>asterids</taxon>
        <taxon>Ericales</taxon>
        <taxon>Theaceae</taxon>
        <taxon>Camellia</taxon>
    </lineage>
</organism>